<reference evidence="2 3" key="1">
    <citation type="journal article" date="2017" name="ISME J.">
        <title>Potential for microbial H2 and metal transformations associated with novel bacteria and archaea in deep terrestrial subsurface sediments.</title>
        <authorList>
            <person name="Hernsdorf A.W."/>
            <person name="Amano Y."/>
            <person name="Miyakawa K."/>
            <person name="Ise K."/>
            <person name="Suzuki Y."/>
            <person name="Anantharaman K."/>
            <person name="Probst A."/>
            <person name="Burstein D."/>
            <person name="Thomas B.C."/>
            <person name="Banfield J.F."/>
        </authorList>
    </citation>
    <scope>NUCLEOTIDE SEQUENCE [LARGE SCALE GENOMIC DNA]</scope>
    <source>
        <strain evidence="2">HGW-Actinobacteria-3</strain>
    </source>
</reference>
<name>A0A2N3G523_9ACTN</name>
<gene>
    <name evidence="2" type="ORF">CVT63_05975</name>
</gene>
<organism evidence="2 3">
    <name type="scientific">Candidatus Anoxymicrobium japonicum</name>
    <dbReference type="NCBI Taxonomy" id="2013648"/>
    <lineage>
        <taxon>Bacteria</taxon>
        <taxon>Bacillati</taxon>
        <taxon>Actinomycetota</taxon>
        <taxon>Candidatus Geothermincolia</taxon>
        <taxon>Candidatus Geothermincolales</taxon>
        <taxon>Candidatus Anoxymicrobiaceae</taxon>
        <taxon>Candidatus Anoxymicrobium</taxon>
    </lineage>
</organism>
<dbReference type="InterPro" id="IPR003741">
    <property type="entry name" value="LUD_dom"/>
</dbReference>
<sequence length="226" mass="24988">MPADIDESILEMWDDFHDERVRKRVLVCASALADRNFSVAPVPTASEANRRILNHIPIHKTVLYWDTAILEELGIISTLQARGNKMKNAMRFASERRSRRGSLIPAKSVYLSTACAVTMDGMLVKVEPEFLPVFGPGRTPDTIILVMGFNHIVNELEDAFRRVRDTCVPQRAKQMGLEIDCAKSQLCVECAAPPAMCAVNTVVTRQPAAPDIVIILIGERGGKAFA</sequence>
<feature type="domain" description="LUD" evidence="1">
    <location>
        <begin position="31"/>
        <end position="217"/>
    </location>
</feature>
<dbReference type="AlphaFoldDB" id="A0A2N3G523"/>
<evidence type="ECO:0000313" key="3">
    <source>
        <dbReference type="Proteomes" id="UP000233654"/>
    </source>
</evidence>
<dbReference type="PANTHER" id="PTHR36179:SF2">
    <property type="entry name" value="LUD DOMAIN-CONTAINING PROTEIN"/>
    <property type="match status" value="1"/>
</dbReference>
<dbReference type="PANTHER" id="PTHR36179">
    <property type="entry name" value="LUD_DOM DOMAIN-CONTAINING PROTEIN"/>
    <property type="match status" value="1"/>
</dbReference>
<dbReference type="Pfam" id="PF02589">
    <property type="entry name" value="LUD_dom"/>
    <property type="match status" value="1"/>
</dbReference>
<evidence type="ECO:0000259" key="1">
    <source>
        <dbReference type="Pfam" id="PF02589"/>
    </source>
</evidence>
<evidence type="ECO:0000313" key="2">
    <source>
        <dbReference type="EMBL" id="PKQ27821.1"/>
    </source>
</evidence>
<dbReference type="Proteomes" id="UP000233654">
    <property type="component" value="Unassembled WGS sequence"/>
</dbReference>
<accession>A0A2N3G523</accession>
<dbReference type="EMBL" id="PHEX01000051">
    <property type="protein sequence ID" value="PKQ27821.1"/>
    <property type="molecule type" value="Genomic_DNA"/>
</dbReference>
<protein>
    <recommendedName>
        <fullName evidence="1">LUD domain-containing protein</fullName>
    </recommendedName>
</protein>
<comment type="caution">
    <text evidence="2">The sequence shown here is derived from an EMBL/GenBank/DDBJ whole genome shotgun (WGS) entry which is preliminary data.</text>
</comment>
<proteinExistence type="predicted"/>